<organism evidence="3 4">
    <name type="scientific">Caenorhabditis angaria</name>
    <dbReference type="NCBI Taxonomy" id="860376"/>
    <lineage>
        <taxon>Eukaryota</taxon>
        <taxon>Metazoa</taxon>
        <taxon>Ecdysozoa</taxon>
        <taxon>Nematoda</taxon>
        <taxon>Chromadorea</taxon>
        <taxon>Rhabditida</taxon>
        <taxon>Rhabditina</taxon>
        <taxon>Rhabditomorpha</taxon>
        <taxon>Rhabditoidea</taxon>
        <taxon>Rhabditidae</taxon>
        <taxon>Peloderinae</taxon>
        <taxon>Caenorhabditis</taxon>
    </lineage>
</organism>
<gene>
    <name evidence="3" type="ORF">CAMP_LOCUS6801</name>
</gene>
<feature type="transmembrane region" description="Helical" evidence="1">
    <location>
        <begin position="311"/>
        <end position="330"/>
    </location>
</feature>
<sequence length="760" mass="85657">MGNNFAHEQPKSWDEEDVKKWMTDAAHLQKLFYTLFNGSQFDEYHELTDDQQISKICCAIYGPPEKEADDIENAYPGEQRNEAKKILDKIKEVCRESPAENRPNLSIGVVFVCCKQLQYEYTLPIFRLLYEIKDSQHISRYIDTTCRVYHNWDDWKENNNLPQLKYCYPERGFYSCSNSWKFEFDADKDPDISYGASPACKFSTRVCRTADTVLTTVGITLGLASMLTPAGMFTGPAMLGTIGGTALYGCGRAGKRLLDKAAHKENMKDLESAALMASIIAAPLSFVSCLTNARLAAGAAQGRMFSQGTRILATFVFFTTFSLDSFFLIVNISNLIEKAKNDQLTKLDVLQFSISCLFFANTLVQPKTANGVIEKAQQQRFDSFANGLSDEQAKVAFDKFLKNNEHGKNMQTNSKIIKTLNKIKHPDAFFKNNAGNDIRIGGKKGRTVFVTDAQNNMRKANPNEKIKFTMKRQEGAPIIQKVQQLEKCLGVDYKDHKYLKNMTNQQKGRVGKVFGGSAKYDKDIVDVATRISDDLNIQNADEFMSLIEIVAAEKHRNPEELFDAKFVAGVSNDLEVAANLAAKNAKIFADPFSAVYHYRKHGEDFLKNCSLDFYLGPVPEKIVLSGKLTDICNIETVHSDGLISKITRKTYYLPNDEMCVIMENPDKPIISTCFKNTGGWKKHFQKFPITDTTTPDLQTSYADFARRIGLQTIAVNIVTPTEKYKAEDYGEDAEYYQNMISLLLKDLARDGDESDFDSKN</sequence>
<keyword evidence="4" id="KW-1185">Reference proteome</keyword>
<dbReference type="PANTHER" id="PTHR21115">
    <property type="entry name" value="GH06117P-RELATED"/>
    <property type="match status" value="1"/>
</dbReference>
<comment type="caution">
    <text evidence="3">The sequence shown here is derived from an EMBL/GenBank/DDBJ whole genome shotgun (WGS) entry which is preliminary data.</text>
</comment>
<dbReference type="AlphaFoldDB" id="A0A9P1IF93"/>
<reference evidence="3" key="1">
    <citation type="submission" date="2022-11" db="EMBL/GenBank/DDBJ databases">
        <authorList>
            <person name="Kikuchi T."/>
        </authorList>
    </citation>
    <scope>NUCLEOTIDE SEQUENCE</scope>
    <source>
        <strain evidence="3">PS1010</strain>
    </source>
</reference>
<name>A0A9P1IF93_9PELO</name>
<dbReference type="Pfam" id="PF16013">
    <property type="entry name" value="DUF4781"/>
    <property type="match status" value="1"/>
</dbReference>
<evidence type="ECO:0000313" key="4">
    <source>
        <dbReference type="Proteomes" id="UP001152747"/>
    </source>
</evidence>
<evidence type="ECO:0000313" key="3">
    <source>
        <dbReference type="EMBL" id="CAI5444164.1"/>
    </source>
</evidence>
<accession>A0A9P1IF93</accession>
<dbReference type="EMBL" id="CANHGI010000003">
    <property type="protein sequence ID" value="CAI5444164.1"/>
    <property type="molecule type" value="Genomic_DNA"/>
</dbReference>
<keyword evidence="1" id="KW-0472">Membrane</keyword>
<protein>
    <recommendedName>
        <fullName evidence="2">DUF4781 domain-containing protein</fullName>
    </recommendedName>
</protein>
<evidence type="ECO:0000256" key="1">
    <source>
        <dbReference type="SAM" id="Phobius"/>
    </source>
</evidence>
<dbReference type="InterPro" id="IPR031962">
    <property type="entry name" value="DUF4781"/>
</dbReference>
<feature type="domain" description="DUF4781" evidence="2">
    <location>
        <begin position="124"/>
        <end position="421"/>
    </location>
</feature>
<keyword evidence="1" id="KW-1133">Transmembrane helix</keyword>
<evidence type="ECO:0000259" key="2">
    <source>
        <dbReference type="Pfam" id="PF16013"/>
    </source>
</evidence>
<dbReference type="Proteomes" id="UP001152747">
    <property type="component" value="Unassembled WGS sequence"/>
</dbReference>
<keyword evidence="1" id="KW-0812">Transmembrane</keyword>
<dbReference type="OrthoDB" id="6512497at2759"/>
<proteinExistence type="predicted"/>
<dbReference type="PANTHER" id="PTHR21115:SF0">
    <property type="entry name" value="GH06117P-RELATED"/>
    <property type="match status" value="1"/>
</dbReference>
<feature type="transmembrane region" description="Helical" evidence="1">
    <location>
        <begin position="273"/>
        <end position="290"/>
    </location>
</feature>